<evidence type="ECO:0000256" key="1">
    <source>
        <dbReference type="ARBA" id="ARBA00022737"/>
    </source>
</evidence>
<gene>
    <name evidence="3" type="ORF">R3P38DRAFT_2889217</name>
</gene>
<dbReference type="SUPFAM" id="SSF52540">
    <property type="entry name" value="P-loop containing nucleoside triphosphate hydrolases"/>
    <property type="match status" value="1"/>
</dbReference>
<dbReference type="EMBL" id="JAWWNJ010000013">
    <property type="protein sequence ID" value="KAK7042222.1"/>
    <property type="molecule type" value="Genomic_DNA"/>
</dbReference>
<sequence>MTGVIAETLYNYRPDAFRPSYTVANLVSSRHGFDGSGHAGNSTARRQIEDEDVERERSYWEPVSACAKNIYIGSFFATQGLAVRPIHSRREIGLDILRRTFSIDPASVLTNLRCLPGTRRKVLDVLLAWASEAVDTTYSVVCLTGPSGVGKSAILGSFTQQLHGAGELLAGFAFRPQWSPKENANALFCSLAYRLALHTPQLRESISRAVKMSPGIVGRSMEEQLQDLIIRPYLDLMRPRPLTLVIDGFDGFEDDVQRNILNLLENAARTQSLNLRVLLTSRSEEIFWDSSVPLVKVERSLHDVQFYLWSELCGPQSTTTEFVVSPPIMNTLVEASSGCFLYACTLVKFLTDRDFAPAKRFAAMTSLPVDHLNSPLDKLYTQILSAVPSILRSSLLSLLHVLCTEQFARLPIYYLAQLLQVKRVHIRCIARHLRSVLSVSSKNEIITPDRSSFLEFLADPSRSGPLCVASPDHSMNLARCILKSLAYTHQSPHANRVGHVAWKHLSVMVDYVTSVHPSIDLLPFVKKINPDFFFGSLRTFDKLGAKILAWLNKMELRPIEEIQRWEDYSYMAFVHSTVNDFDFDAEPDMPMDDSKDKWSLLQNPELIRLLRFSMALPALTPLFQFRLLLGYSWGELRSVICALRAIYGRDEMALTRLWSWLQDPNFAREIYPWPSVFRALALQSVRLVKGVHGGALPSQSLGYWLEWGRYIRSSPPCPELLCEISSFMPRDGSEYGISTDNEIYDVLRWFESYPDVPRSERSRWARYLPRGTRSEKHDAFETRWRSWVGLEWYEV</sequence>
<evidence type="ECO:0000313" key="3">
    <source>
        <dbReference type="EMBL" id="KAK7042222.1"/>
    </source>
</evidence>
<feature type="domain" description="Nephrocystin 3-like N-terminal" evidence="2">
    <location>
        <begin position="129"/>
        <end position="282"/>
    </location>
</feature>
<dbReference type="PANTHER" id="PTHR10039">
    <property type="entry name" value="AMELOGENIN"/>
    <property type="match status" value="1"/>
</dbReference>
<dbReference type="InterPro" id="IPR027417">
    <property type="entry name" value="P-loop_NTPase"/>
</dbReference>
<dbReference type="InterPro" id="IPR056884">
    <property type="entry name" value="NPHP3-like_N"/>
</dbReference>
<dbReference type="PANTHER" id="PTHR10039:SF5">
    <property type="entry name" value="NACHT DOMAIN-CONTAINING PROTEIN"/>
    <property type="match status" value="1"/>
</dbReference>
<dbReference type="Proteomes" id="UP001362999">
    <property type="component" value="Unassembled WGS sequence"/>
</dbReference>
<proteinExistence type="predicted"/>
<keyword evidence="1" id="KW-0677">Repeat</keyword>
<name>A0AAW0CUZ4_9AGAR</name>
<keyword evidence="4" id="KW-1185">Reference proteome</keyword>
<dbReference type="Gene3D" id="3.40.50.300">
    <property type="entry name" value="P-loop containing nucleotide triphosphate hydrolases"/>
    <property type="match status" value="1"/>
</dbReference>
<dbReference type="AlphaFoldDB" id="A0AAW0CUZ4"/>
<evidence type="ECO:0000259" key="2">
    <source>
        <dbReference type="Pfam" id="PF24883"/>
    </source>
</evidence>
<comment type="caution">
    <text evidence="3">The sequence shown here is derived from an EMBL/GenBank/DDBJ whole genome shotgun (WGS) entry which is preliminary data.</text>
</comment>
<reference evidence="3 4" key="1">
    <citation type="journal article" date="2024" name="J Genomics">
        <title>Draft genome sequencing and assembly of Favolaschia claudopus CIRM-BRFM 2984 isolated from oak limbs.</title>
        <authorList>
            <person name="Navarro D."/>
            <person name="Drula E."/>
            <person name="Chaduli D."/>
            <person name="Cazenave R."/>
            <person name="Ahrendt S."/>
            <person name="Wang J."/>
            <person name="Lipzen A."/>
            <person name="Daum C."/>
            <person name="Barry K."/>
            <person name="Grigoriev I.V."/>
            <person name="Favel A."/>
            <person name="Rosso M.N."/>
            <person name="Martin F."/>
        </authorList>
    </citation>
    <scope>NUCLEOTIDE SEQUENCE [LARGE SCALE GENOMIC DNA]</scope>
    <source>
        <strain evidence="3 4">CIRM-BRFM 2984</strain>
    </source>
</reference>
<evidence type="ECO:0000313" key="4">
    <source>
        <dbReference type="Proteomes" id="UP001362999"/>
    </source>
</evidence>
<protein>
    <submittedName>
        <fullName evidence="3">AAA-16 domain-containing protein</fullName>
    </submittedName>
</protein>
<dbReference type="Pfam" id="PF24883">
    <property type="entry name" value="NPHP3_N"/>
    <property type="match status" value="1"/>
</dbReference>
<organism evidence="3 4">
    <name type="scientific">Favolaschia claudopus</name>
    <dbReference type="NCBI Taxonomy" id="2862362"/>
    <lineage>
        <taxon>Eukaryota</taxon>
        <taxon>Fungi</taxon>
        <taxon>Dikarya</taxon>
        <taxon>Basidiomycota</taxon>
        <taxon>Agaricomycotina</taxon>
        <taxon>Agaricomycetes</taxon>
        <taxon>Agaricomycetidae</taxon>
        <taxon>Agaricales</taxon>
        <taxon>Marasmiineae</taxon>
        <taxon>Mycenaceae</taxon>
        <taxon>Favolaschia</taxon>
    </lineage>
</organism>
<accession>A0AAW0CUZ4</accession>